<protein>
    <submittedName>
        <fullName evidence="3">Uncharacterized protein</fullName>
    </submittedName>
</protein>
<dbReference type="Proteomes" id="UP001500547">
    <property type="component" value="Unassembled WGS sequence"/>
</dbReference>
<keyword evidence="4" id="KW-1185">Reference proteome</keyword>
<name>A0ABP9QF00_9RHOO</name>
<dbReference type="EMBL" id="BAABLD010000005">
    <property type="protein sequence ID" value="GAA5160741.1"/>
    <property type="molecule type" value="Genomic_DNA"/>
</dbReference>
<feature type="signal peptide" evidence="2">
    <location>
        <begin position="1"/>
        <end position="21"/>
    </location>
</feature>
<evidence type="ECO:0000256" key="1">
    <source>
        <dbReference type="SAM" id="MobiDB-lite"/>
    </source>
</evidence>
<sequence length="787" mass="84564">MSLSNSRFVALLACLSLSACGGTSGGSSSNVVGSTAGTFSLVTNSSSSKTTTSSGGTSSAASSNNFDTTITFTPVPSVPGNVTAVSPDTTIDNGTVVTFGQVFPAGEIASGQVVQARNGGTNLPTQTIVKRRHPDNSIRHAIISVRLPAASVSSGQATVAMTLSATGSGASGTPLTVSDVTGASNPDYRVEIIEKSTTASGASTPETGLLWGANLKASLSNNADSWISGPLVSEWRSRVAPTATGISGGHPGLRIIFDARYQSTSQGRVSITMENVESNSSRGDRLYNLRIYQIIGGTTDLVYSADDVKHYAHTRFRKVFNFGTGSKDMLTIADTARLKNARAIPNYANITIPEATLASRYNEWVSSNRGLYQPGKIVPGMGGTGGREDIGPLPGWTARAMISGDPRMYQVMLDHADRAGFWKVHWRDTLKPGATVANAQIFSIDDHPNFSLFNPSYAADSYVGSSHMNWKGDYIPPTNLALTEPPGWGQDDAHEPSLSYVPYMVTGDRYYLDELYFYAAWHHIHYHWGYRGEDKGWYASSVTREAAWKLRTGGHAAWISPDSDWQKTYFTTKLNNNFDWFRTTVVPTNTIGYWIGWSGFASYELPYSPGGVAEVVSPWQHDFMAYTLFELCEKGYAATDLRDFALSFSVKRFTSGADFDRLDGATYRLPAKLTSGATLTSMSQLNYYAFGGVSYATRNPTIPTKVAGYNDSNGYIGIAMTALSGAIDSAGADTTIPSSGYVFLRDQAMYAGNGNADRSGYVSNPTWNIVPRNTVVGLSEAPGVYTK</sequence>
<proteinExistence type="predicted"/>
<accession>A0ABP9QF00</accession>
<gene>
    <name evidence="3" type="ORF">GCM10025770_08880</name>
</gene>
<keyword evidence="2" id="KW-0732">Signal</keyword>
<dbReference type="RefSeq" id="WP_345531658.1">
    <property type="nucleotide sequence ID" value="NZ_BAABLD010000005.1"/>
</dbReference>
<feature type="compositionally biased region" description="Low complexity" evidence="1">
    <location>
        <begin position="43"/>
        <end position="64"/>
    </location>
</feature>
<reference evidence="4" key="1">
    <citation type="journal article" date="2019" name="Int. J. Syst. Evol. Microbiol.">
        <title>The Global Catalogue of Microorganisms (GCM) 10K type strain sequencing project: providing services to taxonomists for standard genome sequencing and annotation.</title>
        <authorList>
            <consortium name="The Broad Institute Genomics Platform"/>
            <consortium name="The Broad Institute Genome Sequencing Center for Infectious Disease"/>
            <person name="Wu L."/>
            <person name="Ma J."/>
        </authorList>
    </citation>
    <scope>NUCLEOTIDE SEQUENCE [LARGE SCALE GENOMIC DNA]</scope>
    <source>
        <strain evidence="4">JCM 18715</strain>
    </source>
</reference>
<evidence type="ECO:0000256" key="2">
    <source>
        <dbReference type="SAM" id="SignalP"/>
    </source>
</evidence>
<dbReference type="PROSITE" id="PS51257">
    <property type="entry name" value="PROKAR_LIPOPROTEIN"/>
    <property type="match status" value="1"/>
</dbReference>
<organism evidence="3 4">
    <name type="scientific">Viridibacterium curvum</name>
    <dbReference type="NCBI Taxonomy" id="1101404"/>
    <lineage>
        <taxon>Bacteria</taxon>
        <taxon>Pseudomonadati</taxon>
        <taxon>Pseudomonadota</taxon>
        <taxon>Betaproteobacteria</taxon>
        <taxon>Rhodocyclales</taxon>
        <taxon>Rhodocyclaceae</taxon>
        <taxon>Viridibacterium</taxon>
    </lineage>
</organism>
<evidence type="ECO:0000313" key="4">
    <source>
        <dbReference type="Proteomes" id="UP001500547"/>
    </source>
</evidence>
<feature type="region of interest" description="Disordered" evidence="1">
    <location>
        <begin position="43"/>
        <end position="66"/>
    </location>
</feature>
<comment type="caution">
    <text evidence="3">The sequence shown here is derived from an EMBL/GenBank/DDBJ whole genome shotgun (WGS) entry which is preliminary data.</text>
</comment>
<evidence type="ECO:0000313" key="3">
    <source>
        <dbReference type="EMBL" id="GAA5160741.1"/>
    </source>
</evidence>
<feature type="chain" id="PRO_5046454165" evidence="2">
    <location>
        <begin position="22"/>
        <end position="787"/>
    </location>
</feature>